<accession>A0A1R1XHS1</accession>
<dbReference type="Proteomes" id="UP000187429">
    <property type="component" value="Unassembled WGS sequence"/>
</dbReference>
<gene>
    <name evidence="1" type="ORF">AYI69_g8707</name>
</gene>
<protein>
    <submittedName>
        <fullName evidence="1">Uncharacterized protein</fullName>
    </submittedName>
</protein>
<proteinExistence type="predicted"/>
<comment type="caution">
    <text evidence="1">The sequence shown here is derived from an EMBL/GenBank/DDBJ whole genome shotgun (WGS) entry which is preliminary data.</text>
</comment>
<reference evidence="2" key="1">
    <citation type="submission" date="2017-01" db="EMBL/GenBank/DDBJ databases">
        <authorList>
            <person name="Wang Y."/>
            <person name="White M."/>
            <person name="Kvist S."/>
            <person name="Moncalvo J.-M."/>
        </authorList>
    </citation>
    <scope>NUCLEOTIDE SEQUENCE [LARGE SCALE GENOMIC DNA]</scope>
    <source>
        <strain evidence="2">ID-206-W2</strain>
    </source>
</reference>
<organism evidence="1 2">
    <name type="scientific">Smittium culicis</name>
    <dbReference type="NCBI Taxonomy" id="133412"/>
    <lineage>
        <taxon>Eukaryota</taxon>
        <taxon>Fungi</taxon>
        <taxon>Fungi incertae sedis</taxon>
        <taxon>Zoopagomycota</taxon>
        <taxon>Kickxellomycotina</taxon>
        <taxon>Harpellomycetes</taxon>
        <taxon>Harpellales</taxon>
        <taxon>Legeriomycetaceae</taxon>
        <taxon>Smittium</taxon>
    </lineage>
</organism>
<keyword evidence="2" id="KW-1185">Reference proteome</keyword>
<evidence type="ECO:0000313" key="1">
    <source>
        <dbReference type="EMBL" id="OMJ14187.1"/>
    </source>
</evidence>
<dbReference type="OrthoDB" id="2400069at2759"/>
<name>A0A1R1XHS1_9FUNG</name>
<dbReference type="AlphaFoldDB" id="A0A1R1XHS1"/>
<sequence>MERILFYPGASSRRVYAPSMTNPSDAPSRLTAHLEWGLSISVFKQIDKVWDPNTLSLILGKEKFSTGELFKQIRG</sequence>
<evidence type="ECO:0000313" key="2">
    <source>
        <dbReference type="Proteomes" id="UP000187429"/>
    </source>
</evidence>
<dbReference type="EMBL" id="LSSM01004757">
    <property type="protein sequence ID" value="OMJ14187.1"/>
    <property type="molecule type" value="Genomic_DNA"/>
</dbReference>